<dbReference type="GO" id="GO:0016491">
    <property type="term" value="F:oxidoreductase activity"/>
    <property type="evidence" value="ECO:0007669"/>
    <property type="project" value="UniProtKB-KW"/>
</dbReference>
<dbReference type="Gene3D" id="1.20.120.1200">
    <property type="entry name" value="NADH-ubiquinone/plastoquinone oxidoreductase chain 6, subunit NuoJ"/>
    <property type="match status" value="1"/>
</dbReference>
<dbReference type="NCBIfam" id="NF005164">
    <property type="entry name" value="PRK06638.1-4"/>
    <property type="match status" value="1"/>
</dbReference>
<dbReference type="EC" id="7.1.1.-" evidence="2"/>
<comment type="similarity">
    <text evidence="1 2">Belongs to the complex I subunit 6 family.</text>
</comment>
<dbReference type="InterPro" id="IPR042106">
    <property type="entry name" value="Nuo/plastoQ_OxRdtase_6_NuoJ"/>
</dbReference>
<accession>A0A2D0B5D6</accession>
<dbReference type="RefSeq" id="WP_079214407.1">
    <property type="nucleotide sequence ID" value="NZ_CP018845.1"/>
</dbReference>
<comment type="catalytic activity">
    <reaction evidence="2">
        <text>a quinone + NADH + 5 H(+)(in) = a quinol + NAD(+) + 4 H(+)(out)</text>
        <dbReference type="Rhea" id="RHEA:57888"/>
        <dbReference type="ChEBI" id="CHEBI:15378"/>
        <dbReference type="ChEBI" id="CHEBI:24646"/>
        <dbReference type="ChEBI" id="CHEBI:57540"/>
        <dbReference type="ChEBI" id="CHEBI:57945"/>
        <dbReference type="ChEBI" id="CHEBI:132124"/>
    </reaction>
</comment>
<name>A0A2D0B5D6_9BURK</name>
<dbReference type="GO" id="GO:0008137">
    <property type="term" value="F:NADH dehydrogenase (ubiquinone) activity"/>
    <property type="evidence" value="ECO:0007669"/>
    <property type="project" value="UniProtKB-UniRule"/>
</dbReference>
<reference evidence="4 7" key="2">
    <citation type="journal article" date="2020" name="Front. Plant Sci.">
        <title>Isolation of Rhizosphere Bacteria That Improve Quality and Water Stress Tolerance in Greenhouse Ornamentals.</title>
        <authorList>
            <person name="Nordstedt N.P."/>
            <person name="Jones M.L."/>
        </authorList>
    </citation>
    <scope>NUCLEOTIDE SEQUENCE [LARGE SCALE GENOMIC DNA]</scope>
    <source>
        <strain evidence="4 7">C6C2</strain>
    </source>
</reference>
<evidence type="ECO:0000313" key="4">
    <source>
        <dbReference type="EMBL" id="NUU03721.1"/>
    </source>
</evidence>
<dbReference type="PANTHER" id="PTHR33269:SF17">
    <property type="entry name" value="NADH-UBIQUINONE OXIDOREDUCTASE CHAIN 6"/>
    <property type="match status" value="1"/>
</dbReference>
<keyword evidence="5" id="KW-0830">Ubiquinone</keyword>
<feature type="transmembrane region" description="Helical" evidence="2">
    <location>
        <begin position="31"/>
        <end position="49"/>
    </location>
</feature>
<dbReference type="EMBL" id="JABFMT010000026">
    <property type="protein sequence ID" value="NUU03721.1"/>
    <property type="molecule type" value="Genomic_DNA"/>
</dbReference>
<gene>
    <name evidence="5" type="ORF">CEJ42_06965</name>
    <name evidence="4" type="ORF">HNO84_19090</name>
</gene>
<comment type="function">
    <text evidence="2">NDH-1 shuttles electrons from NADH, via FMN and iron-sulfur (Fe-S) centers, to quinones in the respiratory chain. Couples the redox reaction to proton translocation (for every two electrons transferred, four hydrogen ions are translocated across the cytoplasmic membrane), and thus conserves the redox energy in a proton gradient.</text>
</comment>
<dbReference type="Proteomes" id="UP000197596">
    <property type="component" value="Unassembled WGS sequence"/>
</dbReference>
<keyword evidence="2" id="KW-1133">Transmembrane helix</keyword>
<organism evidence="5 6">
    <name type="scientific">Herbaspirillum robiniae</name>
    <dbReference type="NCBI Taxonomy" id="2014887"/>
    <lineage>
        <taxon>Bacteria</taxon>
        <taxon>Pseudomonadati</taxon>
        <taxon>Pseudomonadota</taxon>
        <taxon>Betaproteobacteria</taxon>
        <taxon>Burkholderiales</taxon>
        <taxon>Oxalobacteraceae</taxon>
        <taxon>Herbaspirillum</taxon>
    </lineage>
</organism>
<feature type="region of interest" description="Disordered" evidence="3">
    <location>
        <begin position="191"/>
        <end position="218"/>
    </location>
</feature>
<evidence type="ECO:0000313" key="7">
    <source>
        <dbReference type="Proteomes" id="UP000536746"/>
    </source>
</evidence>
<keyword evidence="2" id="KW-0520">NAD</keyword>
<dbReference type="PANTHER" id="PTHR33269">
    <property type="entry name" value="NADH-UBIQUINONE OXIDOREDUCTASE CHAIN 6"/>
    <property type="match status" value="1"/>
</dbReference>
<keyword evidence="7" id="KW-1185">Reference proteome</keyword>
<comment type="caution">
    <text evidence="5">The sequence shown here is derived from an EMBL/GenBank/DDBJ whole genome shotgun (WGS) entry which is preliminary data.</text>
</comment>
<dbReference type="InterPro" id="IPR001457">
    <property type="entry name" value="NADH_UbQ/plastoQ_OxRdtase_su6"/>
</dbReference>
<comment type="subcellular location">
    <subcellularLocation>
        <location evidence="2">Cell membrane</location>
        <topology evidence="2">Multi-pass membrane protein</topology>
    </subcellularLocation>
</comment>
<feature type="transmembrane region" description="Helical" evidence="2">
    <location>
        <begin position="142"/>
        <end position="165"/>
    </location>
</feature>
<feature type="transmembrane region" description="Helical" evidence="2">
    <location>
        <begin position="55"/>
        <end position="77"/>
    </location>
</feature>
<dbReference type="EMBL" id="NJGU01000004">
    <property type="protein sequence ID" value="OWY29604.1"/>
    <property type="molecule type" value="Genomic_DNA"/>
</dbReference>
<evidence type="ECO:0000256" key="2">
    <source>
        <dbReference type="RuleBase" id="RU004429"/>
    </source>
</evidence>
<keyword evidence="4" id="KW-0560">Oxidoreductase</keyword>
<feature type="transmembrane region" description="Helical" evidence="2">
    <location>
        <begin position="6"/>
        <end position="24"/>
    </location>
</feature>
<dbReference type="Pfam" id="PF00499">
    <property type="entry name" value="Oxidored_q3"/>
    <property type="match status" value="1"/>
</dbReference>
<dbReference type="Proteomes" id="UP000536746">
    <property type="component" value="Unassembled WGS sequence"/>
</dbReference>
<evidence type="ECO:0000313" key="5">
    <source>
        <dbReference type="EMBL" id="OWY29604.1"/>
    </source>
</evidence>
<keyword evidence="2" id="KW-1003">Cell membrane</keyword>
<keyword evidence="2" id="KW-0472">Membrane</keyword>
<dbReference type="OrthoDB" id="5295927at2"/>
<dbReference type="GO" id="GO:0048038">
    <property type="term" value="F:quinone binding"/>
    <property type="evidence" value="ECO:0007669"/>
    <property type="project" value="UniProtKB-UniRule"/>
</dbReference>
<dbReference type="GO" id="GO:0005886">
    <property type="term" value="C:plasma membrane"/>
    <property type="evidence" value="ECO:0007669"/>
    <property type="project" value="UniProtKB-SubCell"/>
</dbReference>
<feature type="transmembrane region" description="Helical" evidence="2">
    <location>
        <begin position="89"/>
        <end position="111"/>
    </location>
</feature>
<evidence type="ECO:0000313" key="6">
    <source>
        <dbReference type="Proteomes" id="UP000197596"/>
    </source>
</evidence>
<keyword evidence="2" id="KW-0874">Quinone</keyword>
<evidence type="ECO:0000256" key="1">
    <source>
        <dbReference type="ARBA" id="ARBA00005698"/>
    </source>
</evidence>
<reference evidence="5 6" key="1">
    <citation type="submission" date="2017-06" db="EMBL/GenBank/DDBJ databases">
        <title>Herbaspirillum phytohormonus sp. nov., isolated from the root nodule of Robinia pseudoacacia in lead-zinc mine.</title>
        <authorList>
            <person name="Fan M."/>
            <person name="Lin Y."/>
        </authorList>
    </citation>
    <scope>NUCLEOTIDE SEQUENCE [LARGE SCALE GENOMIC DNA]</scope>
    <source>
        <strain evidence="5 6">HZ10</strain>
    </source>
</reference>
<evidence type="ECO:0000256" key="3">
    <source>
        <dbReference type="SAM" id="MobiDB-lite"/>
    </source>
</evidence>
<proteinExistence type="inferred from homology"/>
<keyword evidence="2" id="KW-0812">Transmembrane</keyword>
<sequence>MEFKTVLFYVFAVILVIAAVRVITARNPVHAALFLVLSFFSAAGIWMLLKAEFLAIVLVLVYVGAVMVLFLFVVMMLDINMDKMREGFWGYFPLAATIGVIIVLEMAAVLLRSFWTPESQVPAAADTIGQTKPLGKLIYTEYVYAFEIAAVILLVAIVAAVALTLRKRKDSKYFDPAQAVKVKASDRVRLVSMKAESTRNNGTEGGTGDGTPASGQQS</sequence>
<protein>
    <recommendedName>
        <fullName evidence="2">NADH-quinone oxidoreductase subunit J</fullName>
        <ecNumber evidence="2">7.1.1.-</ecNumber>
    </recommendedName>
</protein>
<dbReference type="AlphaFoldDB" id="A0A2D0B5D6"/>